<dbReference type="Proteomes" id="UP000239685">
    <property type="component" value="Unassembled WGS sequence"/>
</dbReference>
<organism evidence="3 5">
    <name type="scientific">Campylobacter hyointestinalis subsp. hyointestinalis</name>
    <dbReference type="NCBI Taxonomy" id="91352"/>
    <lineage>
        <taxon>Bacteria</taxon>
        <taxon>Pseudomonadati</taxon>
        <taxon>Campylobacterota</taxon>
        <taxon>Epsilonproteobacteria</taxon>
        <taxon>Campylobacterales</taxon>
        <taxon>Campylobacteraceae</taxon>
        <taxon>Campylobacter</taxon>
    </lineage>
</organism>
<accession>A0A855N7K7</accession>
<dbReference type="RefSeq" id="WP_059430321.1">
    <property type="nucleotide sequence ID" value="NZ_CP040464.1"/>
</dbReference>
<evidence type="ECO:0000313" key="2">
    <source>
        <dbReference type="EMBL" id="CUU85822.1"/>
    </source>
</evidence>
<protein>
    <submittedName>
        <fullName evidence="3">DUF4198 domain-containing protein</fullName>
    </submittedName>
    <submittedName>
        <fullName evidence="2">Nickel uptake substrate-specific transmembrane region</fullName>
    </submittedName>
</protein>
<dbReference type="EMBL" id="FAVC01000002">
    <property type="protein sequence ID" value="CUU85822.1"/>
    <property type="molecule type" value="Genomic_DNA"/>
</dbReference>
<evidence type="ECO:0000313" key="5">
    <source>
        <dbReference type="Proteomes" id="UP000239685"/>
    </source>
</evidence>
<dbReference type="EMBL" id="NIQP01000002">
    <property type="protein sequence ID" value="PPB72467.1"/>
    <property type="molecule type" value="Genomic_DNA"/>
</dbReference>
<dbReference type="InterPro" id="IPR019613">
    <property type="entry name" value="DUF4198"/>
</dbReference>
<feature type="signal peptide" evidence="1">
    <location>
        <begin position="1"/>
        <end position="19"/>
    </location>
</feature>
<gene>
    <name evidence="3" type="ORF">CDQ78_02605</name>
    <name evidence="2" type="ORF">ERS739223_01216</name>
</gene>
<keyword evidence="1" id="KW-0732">Signal</keyword>
<reference evidence="2 4" key="1">
    <citation type="submission" date="2015-11" db="EMBL/GenBank/DDBJ databases">
        <authorList>
            <consortium name="Pathogen Informatics"/>
        </authorList>
    </citation>
    <scope>NUCLEOTIDE SEQUENCE [LARGE SCALE GENOMIC DNA]</scope>
    <source>
        <strain evidence="2 4">007A-0283</strain>
    </source>
</reference>
<keyword evidence="2" id="KW-0812">Transmembrane</keyword>
<proteinExistence type="predicted"/>
<reference evidence="3 5" key="2">
    <citation type="submission" date="2017-06" db="EMBL/GenBank/DDBJ databases">
        <title>Updating the genomic taxonomy and epidemiology of Campylobacter hyointestinalis; discovery in New Zealand farmed ruminants.</title>
        <authorList>
            <person name="Wilkinson D.A."/>
            <person name="Fayaz A."/>
            <person name="Biggs P.J."/>
            <person name="Midwinter A.C."/>
        </authorList>
    </citation>
    <scope>NUCLEOTIDE SEQUENCE [LARGE SCALE GENOMIC DNA]</scope>
    <source>
        <strain evidence="3 5">S1614a</strain>
    </source>
</reference>
<dbReference type="Proteomes" id="UP000052245">
    <property type="component" value="Unassembled WGS sequence"/>
</dbReference>
<evidence type="ECO:0000256" key="1">
    <source>
        <dbReference type="SAM" id="SignalP"/>
    </source>
</evidence>
<keyword evidence="2" id="KW-0472">Membrane</keyword>
<evidence type="ECO:0000313" key="3">
    <source>
        <dbReference type="EMBL" id="PPB72467.1"/>
    </source>
</evidence>
<comment type="caution">
    <text evidence="3">The sequence shown here is derived from an EMBL/GenBank/DDBJ whole genome shotgun (WGS) entry which is preliminary data.</text>
</comment>
<name>A0A855N7K7_CAMHY</name>
<sequence>MYKKLFLVAVISTVTTLCAHQVITENIGTNKFEVKFWAHGDFAPYKANQLIAANAYDLNSKEIKTGINYHFGENKTPEVLTAAKPAIITSAFDAGYWVESDKGGAFVDGGKSAANGVVFSTSRSVKLGKTYFSWNPNLTSPIGLKLEVIALSDPFKLKIGDYLPVLVLKNGAPIKGIGFEVGKEESKVITNEFGIAQIEIKEKGLNIIAAIDSEQELQDPNANTLLLQSSISFELK</sequence>
<evidence type="ECO:0000313" key="4">
    <source>
        <dbReference type="Proteomes" id="UP000052245"/>
    </source>
</evidence>
<feature type="chain" id="PRO_5040028864" evidence="1">
    <location>
        <begin position="20"/>
        <end position="236"/>
    </location>
</feature>
<dbReference type="Pfam" id="PF10670">
    <property type="entry name" value="DUF4198"/>
    <property type="match status" value="1"/>
</dbReference>
<dbReference type="AlphaFoldDB" id="A0A855N7K7"/>